<sequence>MIVLDRGRIVRGRRAIGIASLRATYNSRLIAAGFELLSLPASEGPRVEERKNEKQARKQGRANISAAATEEPEEEERKKTKEKEEKEKVVVVVVVVEE</sequence>
<accession>A0AA40FEN7</accession>
<name>A0AA40FEN7_9HYME</name>
<protein>
    <submittedName>
        <fullName evidence="2">Uncharacterized protein</fullName>
    </submittedName>
</protein>
<evidence type="ECO:0000313" key="3">
    <source>
        <dbReference type="Proteomes" id="UP001177670"/>
    </source>
</evidence>
<gene>
    <name evidence="2" type="ORF">K0M31_016947</name>
</gene>
<evidence type="ECO:0000313" key="2">
    <source>
        <dbReference type="EMBL" id="KAK1117141.1"/>
    </source>
</evidence>
<keyword evidence="3" id="KW-1185">Reference proteome</keyword>
<dbReference type="Proteomes" id="UP001177670">
    <property type="component" value="Unassembled WGS sequence"/>
</dbReference>
<comment type="caution">
    <text evidence="2">The sequence shown here is derived from an EMBL/GenBank/DDBJ whole genome shotgun (WGS) entry which is preliminary data.</text>
</comment>
<proteinExistence type="predicted"/>
<reference evidence="2" key="1">
    <citation type="submission" date="2021-10" db="EMBL/GenBank/DDBJ databases">
        <title>Melipona bicolor Genome sequencing and assembly.</title>
        <authorList>
            <person name="Araujo N.S."/>
            <person name="Arias M.C."/>
        </authorList>
    </citation>
    <scope>NUCLEOTIDE SEQUENCE</scope>
    <source>
        <strain evidence="2">USP_2M_L1-L4_2017</strain>
        <tissue evidence="2">Whole body</tissue>
    </source>
</reference>
<feature type="compositionally biased region" description="Basic and acidic residues" evidence="1">
    <location>
        <begin position="75"/>
        <end position="86"/>
    </location>
</feature>
<dbReference type="EMBL" id="JAHYIQ010000055">
    <property type="protein sequence ID" value="KAK1117141.1"/>
    <property type="molecule type" value="Genomic_DNA"/>
</dbReference>
<evidence type="ECO:0000256" key="1">
    <source>
        <dbReference type="SAM" id="MobiDB-lite"/>
    </source>
</evidence>
<feature type="non-terminal residue" evidence="2">
    <location>
        <position position="1"/>
    </location>
</feature>
<dbReference type="AlphaFoldDB" id="A0AA40FEN7"/>
<organism evidence="2 3">
    <name type="scientific">Melipona bicolor</name>
    <dbReference type="NCBI Taxonomy" id="60889"/>
    <lineage>
        <taxon>Eukaryota</taxon>
        <taxon>Metazoa</taxon>
        <taxon>Ecdysozoa</taxon>
        <taxon>Arthropoda</taxon>
        <taxon>Hexapoda</taxon>
        <taxon>Insecta</taxon>
        <taxon>Pterygota</taxon>
        <taxon>Neoptera</taxon>
        <taxon>Endopterygota</taxon>
        <taxon>Hymenoptera</taxon>
        <taxon>Apocrita</taxon>
        <taxon>Aculeata</taxon>
        <taxon>Apoidea</taxon>
        <taxon>Anthophila</taxon>
        <taxon>Apidae</taxon>
        <taxon>Melipona</taxon>
    </lineage>
</organism>
<feature type="region of interest" description="Disordered" evidence="1">
    <location>
        <begin position="43"/>
        <end position="86"/>
    </location>
</feature>
<feature type="compositionally biased region" description="Basic and acidic residues" evidence="1">
    <location>
        <begin position="45"/>
        <end position="56"/>
    </location>
</feature>